<sequence>MEEHLRYADIEDSQQRARLTSLIFQVPELVKVLRHLEAMRLPDYLVGGGAVYQTVWNALTGRPRWYGVKDIDVIYFDDSDLSYEAEDRVIRAVLPVARDLPIPIQIRNQARVHLWFEERFGFSVEPLTCTKDALLRYSTKTHSVAVRLADDGQLHIEAPFGLNDMFSFRVVPNYALENRHTHEEKAARAKTLWPEVSIHHW</sequence>
<dbReference type="RefSeq" id="WP_130716580.1">
    <property type="nucleotide sequence ID" value="NZ_SIOP01000001.1"/>
</dbReference>
<dbReference type="Proteomes" id="UP000292974">
    <property type="component" value="Unassembled WGS sequence"/>
</dbReference>
<evidence type="ECO:0000313" key="2">
    <source>
        <dbReference type="Proteomes" id="UP000292974"/>
    </source>
</evidence>
<dbReference type="GO" id="GO:0016740">
    <property type="term" value="F:transferase activity"/>
    <property type="evidence" value="ECO:0007669"/>
    <property type="project" value="UniProtKB-KW"/>
</dbReference>
<reference evidence="1 2" key="1">
    <citation type="submission" date="2019-02" db="EMBL/GenBank/DDBJ databases">
        <title>The genomic architecture of introgression among sibling species of bacteria.</title>
        <authorList>
            <person name="Cavassim M.I.A."/>
            <person name="Moeskjaer S."/>
            <person name="Moslemi C."/>
            <person name="Fields B."/>
            <person name="Bachmann A."/>
            <person name="Vilhjalmsson B."/>
            <person name="Schierup M.H."/>
            <person name="Young J.P.W."/>
            <person name="Andersen S.U."/>
        </authorList>
    </citation>
    <scope>NUCLEOTIDE SEQUENCE [LARGE SCALE GENOMIC DNA]</scope>
    <source>
        <strain evidence="1 2">SM135B</strain>
    </source>
</reference>
<dbReference type="PANTHER" id="PTHR39166">
    <property type="entry name" value="BLL1166 PROTEIN"/>
    <property type="match status" value="1"/>
</dbReference>
<gene>
    <name evidence="1" type="ORF">ELH90_15215</name>
</gene>
<keyword evidence="1" id="KW-0808">Transferase</keyword>
<accession>A0A7M3DW44</accession>
<name>A0A7M3DW44_RHILE</name>
<dbReference type="AlphaFoldDB" id="A0A7M3DW44"/>
<dbReference type="PANTHER" id="PTHR39166:SF1">
    <property type="entry name" value="BLL1166 PROTEIN"/>
    <property type="match status" value="1"/>
</dbReference>
<proteinExistence type="predicted"/>
<protein>
    <submittedName>
        <fullName evidence="1">Nucleotidyltransferase family protein</fullName>
    </submittedName>
</protein>
<evidence type="ECO:0000313" key="1">
    <source>
        <dbReference type="EMBL" id="TAY52887.1"/>
    </source>
</evidence>
<dbReference type="Pfam" id="PF06042">
    <property type="entry name" value="NTP_transf_6"/>
    <property type="match status" value="1"/>
</dbReference>
<organism evidence="1 2">
    <name type="scientific">Rhizobium leguminosarum</name>
    <dbReference type="NCBI Taxonomy" id="384"/>
    <lineage>
        <taxon>Bacteria</taxon>
        <taxon>Pseudomonadati</taxon>
        <taxon>Pseudomonadota</taxon>
        <taxon>Alphaproteobacteria</taxon>
        <taxon>Hyphomicrobiales</taxon>
        <taxon>Rhizobiaceae</taxon>
        <taxon>Rhizobium/Agrobacterium group</taxon>
        <taxon>Rhizobium</taxon>
    </lineage>
</organism>
<dbReference type="EMBL" id="SIOP01000001">
    <property type="protein sequence ID" value="TAY52887.1"/>
    <property type="molecule type" value="Genomic_DNA"/>
</dbReference>
<dbReference type="InterPro" id="IPR009267">
    <property type="entry name" value="NTP_transf_6"/>
</dbReference>
<comment type="caution">
    <text evidence="1">The sequence shown here is derived from an EMBL/GenBank/DDBJ whole genome shotgun (WGS) entry which is preliminary data.</text>
</comment>